<feature type="transmembrane region" description="Helical" evidence="7">
    <location>
        <begin position="216"/>
        <end position="234"/>
    </location>
</feature>
<evidence type="ECO:0000256" key="2">
    <source>
        <dbReference type="ARBA" id="ARBA00022448"/>
    </source>
</evidence>
<evidence type="ECO:0000313" key="9">
    <source>
        <dbReference type="EMBL" id="NBG88149.1"/>
    </source>
</evidence>
<keyword evidence="4 7" id="KW-0812">Transmembrane</keyword>
<reference evidence="9 10" key="1">
    <citation type="submission" date="2019-04" db="EMBL/GenBank/DDBJ databases">
        <title>Isachenkonia alkalipeptolytica gen. nov. sp. nov. a new anaerobic, alkiliphilic organothrophic bacterium capable to reduce synthesized ferrihydrite isolated from a soda lake.</title>
        <authorList>
            <person name="Toshchakov S.V."/>
            <person name="Zavarzina D.G."/>
            <person name="Zhilina T.N."/>
            <person name="Kostrikina N.A."/>
            <person name="Kublanov I.V."/>
        </authorList>
    </citation>
    <scope>NUCLEOTIDE SEQUENCE [LARGE SCALE GENOMIC DNA]</scope>
    <source>
        <strain evidence="9 10">Z-1701</strain>
    </source>
</reference>
<dbReference type="AlphaFoldDB" id="A0AA43XKX5"/>
<feature type="transmembrane region" description="Helical" evidence="7">
    <location>
        <begin position="121"/>
        <end position="148"/>
    </location>
</feature>
<accession>A0AA43XKX5</accession>
<feature type="transmembrane region" description="Helical" evidence="7">
    <location>
        <begin position="169"/>
        <end position="188"/>
    </location>
</feature>
<evidence type="ECO:0000256" key="5">
    <source>
        <dbReference type="ARBA" id="ARBA00022989"/>
    </source>
</evidence>
<dbReference type="SUPFAM" id="SSF161098">
    <property type="entry name" value="MetI-like"/>
    <property type="match status" value="1"/>
</dbReference>
<feature type="transmembrane region" description="Helical" evidence="7">
    <location>
        <begin position="321"/>
        <end position="342"/>
    </location>
</feature>
<protein>
    <submittedName>
        <fullName evidence="9">ABC transporter permease</fullName>
    </submittedName>
</protein>
<name>A0AA43XKX5_9CLOT</name>
<gene>
    <name evidence="9" type="ORF">ISALK_06505</name>
</gene>
<proteinExistence type="inferred from homology"/>
<keyword evidence="5 7" id="KW-1133">Transmembrane helix</keyword>
<dbReference type="GO" id="GO:0055085">
    <property type="term" value="P:transmembrane transport"/>
    <property type="evidence" value="ECO:0007669"/>
    <property type="project" value="InterPro"/>
</dbReference>
<feature type="domain" description="ABC transmembrane type-1" evidence="8">
    <location>
        <begin position="121"/>
        <end position="335"/>
    </location>
</feature>
<evidence type="ECO:0000256" key="6">
    <source>
        <dbReference type="ARBA" id="ARBA00023136"/>
    </source>
</evidence>
<evidence type="ECO:0000256" key="1">
    <source>
        <dbReference type="ARBA" id="ARBA00004651"/>
    </source>
</evidence>
<evidence type="ECO:0000313" key="10">
    <source>
        <dbReference type="Proteomes" id="UP000449710"/>
    </source>
</evidence>
<evidence type="ECO:0000259" key="8">
    <source>
        <dbReference type="PROSITE" id="PS50928"/>
    </source>
</evidence>
<evidence type="ECO:0000256" key="3">
    <source>
        <dbReference type="ARBA" id="ARBA00022475"/>
    </source>
</evidence>
<sequence length="349" mass="39482">MKVDYSTFIFYIFELIRVTLKKEGDGLLNYFLKRLFVMLLMIVLVSTMIFFLFRTMPGDPTAYVVDPSIPPEARQQLLERYGLDGSLWDQYKVFITDLARLDFGDSFFYNRPAIEIIQEKLAATLILMLSAMVFAYTMGVFGGAWMAWRRGSRLESIGITVSLIFRSAPTFWVGLMMILFFSVQLAWFPAQGMRTAGTGGGTFAEMFLNLDFLRHLILPALVAGLYFMATPMLIMRNSMLEVMSEDYIEMARAKGTKERHILYRHAARNALLPVVTAGALFIGASIGGQVLIEVVFSWPGLGREIVTAVTRHDYPLAQGSFIIISAMVMFMNLIADMLYALLDPRISYN</sequence>
<dbReference type="PANTHER" id="PTHR43163">
    <property type="entry name" value="DIPEPTIDE TRANSPORT SYSTEM PERMEASE PROTEIN DPPB-RELATED"/>
    <property type="match status" value="1"/>
</dbReference>
<dbReference type="Gene3D" id="1.10.3720.10">
    <property type="entry name" value="MetI-like"/>
    <property type="match status" value="1"/>
</dbReference>
<comment type="subcellular location">
    <subcellularLocation>
        <location evidence="1 7">Cell membrane</location>
        <topology evidence="1 7">Multi-pass membrane protein</topology>
    </subcellularLocation>
</comment>
<dbReference type="CDD" id="cd06261">
    <property type="entry name" value="TM_PBP2"/>
    <property type="match status" value="1"/>
</dbReference>
<dbReference type="InterPro" id="IPR035906">
    <property type="entry name" value="MetI-like_sf"/>
</dbReference>
<dbReference type="InterPro" id="IPR000515">
    <property type="entry name" value="MetI-like"/>
</dbReference>
<comment type="caution">
    <text evidence="9">The sequence shown here is derived from an EMBL/GenBank/DDBJ whole genome shotgun (WGS) entry which is preliminary data.</text>
</comment>
<organism evidence="9 10">
    <name type="scientific">Isachenkonia alkalipeptolytica</name>
    <dbReference type="NCBI Taxonomy" id="2565777"/>
    <lineage>
        <taxon>Bacteria</taxon>
        <taxon>Bacillati</taxon>
        <taxon>Bacillota</taxon>
        <taxon>Clostridia</taxon>
        <taxon>Eubacteriales</taxon>
        <taxon>Clostridiaceae</taxon>
        <taxon>Isachenkonia</taxon>
    </lineage>
</organism>
<dbReference type="Pfam" id="PF00528">
    <property type="entry name" value="BPD_transp_1"/>
    <property type="match status" value="1"/>
</dbReference>
<keyword evidence="10" id="KW-1185">Reference proteome</keyword>
<keyword evidence="3" id="KW-1003">Cell membrane</keyword>
<dbReference type="PANTHER" id="PTHR43163:SF6">
    <property type="entry name" value="DIPEPTIDE TRANSPORT SYSTEM PERMEASE PROTEIN DPPB-RELATED"/>
    <property type="match status" value="1"/>
</dbReference>
<dbReference type="EMBL" id="SUMG01000006">
    <property type="protein sequence ID" value="NBG88149.1"/>
    <property type="molecule type" value="Genomic_DNA"/>
</dbReference>
<dbReference type="Pfam" id="PF19300">
    <property type="entry name" value="BPD_transp_1_N"/>
    <property type="match status" value="1"/>
</dbReference>
<comment type="similarity">
    <text evidence="7">Belongs to the binding-protein-dependent transport system permease family.</text>
</comment>
<dbReference type="InterPro" id="IPR045621">
    <property type="entry name" value="BPD_transp_1_N"/>
</dbReference>
<dbReference type="PROSITE" id="PS50928">
    <property type="entry name" value="ABC_TM1"/>
    <property type="match status" value="1"/>
</dbReference>
<dbReference type="GO" id="GO:0005886">
    <property type="term" value="C:plasma membrane"/>
    <property type="evidence" value="ECO:0007669"/>
    <property type="project" value="UniProtKB-SubCell"/>
</dbReference>
<keyword evidence="2 7" id="KW-0813">Transport</keyword>
<keyword evidence="6 7" id="KW-0472">Membrane</keyword>
<evidence type="ECO:0000256" key="7">
    <source>
        <dbReference type="RuleBase" id="RU363032"/>
    </source>
</evidence>
<evidence type="ECO:0000256" key="4">
    <source>
        <dbReference type="ARBA" id="ARBA00022692"/>
    </source>
</evidence>
<dbReference type="Proteomes" id="UP000449710">
    <property type="component" value="Unassembled WGS sequence"/>
</dbReference>
<feature type="transmembrane region" description="Helical" evidence="7">
    <location>
        <begin position="270"/>
        <end position="292"/>
    </location>
</feature>
<feature type="transmembrane region" description="Helical" evidence="7">
    <location>
        <begin position="35"/>
        <end position="53"/>
    </location>
</feature>